<dbReference type="Gene3D" id="3.40.630.30">
    <property type="match status" value="1"/>
</dbReference>
<dbReference type="GO" id="GO:0008080">
    <property type="term" value="F:N-acetyltransferase activity"/>
    <property type="evidence" value="ECO:0007669"/>
    <property type="project" value="InterPro"/>
</dbReference>
<dbReference type="AlphaFoldDB" id="A0A072NK40"/>
<feature type="domain" description="N-acetyltransferase" evidence="3">
    <location>
        <begin position="7"/>
        <end position="172"/>
    </location>
</feature>
<organism evidence="4 5">
    <name type="scientific">Schinkia azotoformans MEV2011</name>
    <dbReference type="NCBI Taxonomy" id="1348973"/>
    <lineage>
        <taxon>Bacteria</taxon>
        <taxon>Bacillati</taxon>
        <taxon>Bacillota</taxon>
        <taxon>Bacilli</taxon>
        <taxon>Bacillales</taxon>
        <taxon>Bacillaceae</taxon>
        <taxon>Calidifontibacillus/Schinkia group</taxon>
        <taxon>Schinkia</taxon>
    </lineage>
</organism>
<dbReference type="SUPFAM" id="SSF55729">
    <property type="entry name" value="Acyl-CoA N-acyltransferases (Nat)"/>
    <property type="match status" value="1"/>
</dbReference>
<dbReference type="CDD" id="cd04301">
    <property type="entry name" value="NAT_SF"/>
    <property type="match status" value="1"/>
</dbReference>
<keyword evidence="2" id="KW-0812">Transmembrane</keyword>
<gene>
    <name evidence="4" type="ORF">M670_03540</name>
</gene>
<dbReference type="InterPro" id="IPR016181">
    <property type="entry name" value="Acyl_CoA_acyltransferase"/>
</dbReference>
<dbReference type="EMBL" id="JJRY01000016">
    <property type="protein sequence ID" value="KEF37293.1"/>
    <property type="molecule type" value="Genomic_DNA"/>
</dbReference>
<feature type="transmembrane region" description="Helical" evidence="2">
    <location>
        <begin position="57"/>
        <end position="78"/>
    </location>
</feature>
<evidence type="ECO:0000313" key="4">
    <source>
        <dbReference type="EMBL" id="KEF37293.1"/>
    </source>
</evidence>
<name>A0A072NK40_SCHAZ</name>
<proteinExistence type="predicted"/>
<dbReference type="Pfam" id="PF00583">
    <property type="entry name" value="Acetyltransf_1"/>
    <property type="match status" value="1"/>
</dbReference>
<evidence type="ECO:0000256" key="1">
    <source>
        <dbReference type="ARBA" id="ARBA00022679"/>
    </source>
</evidence>
<keyword evidence="2" id="KW-1133">Transmembrane helix</keyword>
<dbReference type="PROSITE" id="PS51186">
    <property type="entry name" value="GNAT"/>
    <property type="match status" value="1"/>
</dbReference>
<dbReference type="PATRIC" id="fig|1348973.3.peg.3417"/>
<keyword evidence="1 4" id="KW-0808">Transferase</keyword>
<reference evidence="4 5" key="1">
    <citation type="submission" date="2014-04" db="EMBL/GenBank/DDBJ databases">
        <title>Draft genome sequence of Bacillus azotoformans MEV2011, a (co-) denitrifying strain unable to grow in the presence of oxygen.</title>
        <authorList>
            <person name="Nielsen M."/>
            <person name="Schreiber L."/>
            <person name="Finster K."/>
            <person name="Schramm A."/>
        </authorList>
    </citation>
    <scope>NUCLEOTIDE SEQUENCE [LARGE SCALE GENOMIC DNA]</scope>
    <source>
        <strain evidence="4 5">MEV2011</strain>
    </source>
</reference>
<evidence type="ECO:0000313" key="5">
    <source>
        <dbReference type="Proteomes" id="UP000027936"/>
    </source>
</evidence>
<protein>
    <submittedName>
        <fullName evidence="4">Sortase-like acyltransferase</fullName>
    </submittedName>
</protein>
<keyword evidence="2" id="KW-0472">Membrane</keyword>
<sequence>MNTIQSFMIRRVSKDNYSQAMDFIIRLRKELFPMLSQEDVPKDLVCFEEYYHNRDDAALFAAFLLNGYVVGTIGVLPYDGRFNQLQQFYGNTNMAEIVKCYVDSNYRRLGIGTRLYKIALDFSRSAGYEDLYLHTHPFLPGAIPFWKAKGFRSRIVEDDPIWNTIHMDKKLV</sequence>
<dbReference type="PANTHER" id="PTHR13947:SF37">
    <property type="entry name" value="LD18367P"/>
    <property type="match status" value="1"/>
</dbReference>
<accession>A0A072NK40</accession>
<dbReference type="OrthoDB" id="9789603at2"/>
<dbReference type="Proteomes" id="UP000027936">
    <property type="component" value="Unassembled WGS sequence"/>
</dbReference>
<dbReference type="InterPro" id="IPR050769">
    <property type="entry name" value="NAT_camello-type"/>
</dbReference>
<keyword evidence="4" id="KW-0012">Acyltransferase</keyword>
<dbReference type="PANTHER" id="PTHR13947">
    <property type="entry name" value="GNAT FAMILY N-ACETYLTRANSFERASE"/>
    <property type="match status" value="1"/>
</dbReference>
<dbReference type="RefSeq" id="WP_051678268.1">
    <property type="nucleotide sequence ID" value="NZ_JJRY01000016.1"/>
</dbReference>
<dbReference type="InterPro" id="IPR000182">
    <property type="entry name" value="GNAT_dom"/>
</dbReference>
<evidence type="ECO:0000259" key="3">
    <source>
        <dbReference type="PROSITE" id="PS51186"/>
    </source>
</evidence>
<evidence type="ECO:0000256" key="2">
    <source>
        <dbReference type="SAM" id="Phobius"/>
    </source>
</evidence>
<comment type="caution">
    <text evidence="4">The sequence shown here is derived from an EMBL/GenBank/DDBJ whole genome shotgun (WGS) entry which is preliminary data.</text>
</comment>